<protein>
    <recommendedName>
        <fullName evidence="10">Maltose/maltodextrin transport system permease protein MalG</fullName>
    </recommendedName>
</protein>
<evidence type="ECO:0000256" key="7">
    <source>
        <dbReference type="ARBA" id="ARBA00022692"/>
    </source>
</evidence>
<evidence type="ECO:0000256" key="4">
    <source>
        <dbReference type="ARBA" id="ARBA00022448"/>
    </source>
</evidence>
<feature type="transmembrane region" description="Helical" evidence="11">
    <location>
        <begin position="716"/>
        <end position="739"/>
    </location>
</feature>
<feature type="transmembrane region" description="Helical" evidence="11">
    <location>
        <begin position="12"/>
        <end position="30"/>
    </location>
</feature>
<comment type="caution">
    <text evidence="14">The sequence shown here is derived from an EMBL/GenBank/DDBJ whole genome shotgun (WGS) entry which is preliminary data.</text>
</comment>
<comment type="function">
    <text evidence="1">Part of the ABC transporter complex MalEFGK involved in maltose/maltodextrin import. Probably responsible for the translocation of the substrate across the membrane.</text>
</comment>
<dbReference type="EMBL" id="DTIN01000027">
    <property type="protein sequence ID" value="HFX13918.1"/>
    <property type="molecule type" value="Genomic_DNA"/>
</dbReference>
<feature type="transmembrane region" description="Helical" evidence="11">
    <location>
        <begin position="622"/>
        <end position="646"/>
    </location>
</feature>
<evidence type="ECO:0000256" key="8">
    <source>
        <dbReference type="ARBA" id="ARBA00022989"/>
    </source>
</evidence>
<comment type="subcellular location">
    <subcellularLocation>
        <location evidence="2 11">Cell membrane</location>
        <topology evidence="2 11">Multi-pass membrane protein</topology>
    </subcellularLocation>
</comment>
<evidence type="ECO:0000256" key="10">
    <source>
        <dbReference type="ARBA" id="ARBA00041109"/>
    </source>
</evidence>
<accession>A0A7C3RIX3</accession>
<dbReference type="CDD" id="cd06261">
    <property type="entry name" value="TM_PBP2"/>
    <property type="match status" value="1"/>
</dbReference>
<dbReference type="PROSITE" id="PS50928">
    <property type="entry name" value="ABC_TM1"/>
    <property type="match status" value="1"/>
</dbReference>
<keyword evidence="7 11" id="KW-0812">Transmembrane</keyword>
<evidence type="ECO:0000259" key="13">
    <source>
        <dbReference type="PROSITE" id="PS50928"/>
    </source>
</evidence>
<dbReference type="PANTHER" id="PTHR32243:SF50">
    <property type="entry name" value="MALTOSE_MALTODEXTRIN TRANSPORT SYSTEM PERMEASE PROTEIN MALG"/>
    <property type="match status" value="1"/>
</dbReference>
<feature type="transmembrane region" description="Helical" evidence="11">
    <location>
        <begin position="652"/>
        <end position="674"/>
    </location>
</feature>
<name>A0A7C3RIX3_DICTH</name>
<dbReference type="InterPro" id="IPR050901">
    <property type="entry name" value="BP-dep_ABC_trans_perm"/>
</dbReference>
<dbReference type="GO" id="GO:0042956">
    <property type="term" value="P:maltodextrin transmembrane transport"/>
    <property type="evidence" value="ECO:0007669"/>
    <property type="project" value="TreeGrafter"/>
</dbReference>
<gene>
    <name evidence="14" type="ORF">ENW00_07210</name>
</gene>
<keyword evidence="9 11" id="KW-0472">Membrane</keyword>
<keyword evidence="4 11" id="KW-0813">Transport</keyword>
<keyword evidence="5" id="KW-1003">Cell membrane</keyword>
<evidence type="ECO:0000256" key="2">
    <source>
        <dbReference type="ARBA" id="ARBA00004651"/>
    </source>
</evidence>
<keyword evidence="8 11" id="KW-1133">Transmembrane helix</keyword>
<dbReference type="SUPFAM" id="SSF161098">
    <property type="entry name" value="MetI-like"/>
    <property type="match status" value="2"/>
</dbReference>
<evidence type="ECO:0000256" key="6">
    <source>
        <dbReference type="ARBA" id="ARBA00022597"/>
    </source>
</evidence>
<feature type="transmembrane region" description="Helical" evidence="11">
    <location>
        <begin position="763"/>
        <end position="784"/>
    </location>
</feature>
<organism evidence="14">
    <name type="scientific">Dictyoglomus thermophilum</name>
    <dbReference type="NCBI Taxonomy" id="14"/>
    <lineage>
        <taxon>Bacteria</taxon>
        <taxon>Pseudomonadati</taxon>
        <taxon>Dictyoglomota</taxon>
        <taxon>Dictyoglomia</taxon>
        <taxon>Dictyoglomales</taxon>
        <taxon>Dictyoglomaceae</taxon>
        <taxon>Dictyoglomus</taxon>
    </lineage>
</organism>
<evidence type="ECO:0000256" key="9">
    <source>
        <dbReference type="ARBA" id="ARBA00023136"/>
    </source>
</evidence>
<dbReference type="GO" id="GO:0005886">
    <property type="term" value="C:plasma membrane"/>
    <property type="evidence" value="ECO:0007669"/>
    <property type="project" value="UniProtKB-SubCell"/>
</dbReference>
<evidence type="ECO:0000256" key="5">
    <source>
        <dbReference type="ARBA" id="ARBA00022475"/>
    </source>
</evidence>
<evidence type="ECO:0000256" key="3">
    <source>
        <dbReference type="ARBA" id="ARBA00009047"/>
    </source>
</evidence>
<comment type="similarity">
    <text evidence="3">Belongs to the binding-protein-dependent transport system permease family. MalFG subfamily.</text>
</comment>
<sequence length="799" mass="93622">MIVKRGHIITHIILWILIPIILFPVVWIVSTSLRRDEAAFSTRLFSSRISIQNYKDLLIPEKNMPVLAQELQNLIMVTPPYDKWDKNKIEKEIQKDISYLKVYVKETKDRQKNASEAFYKIRDYMASKNEKLKHDIIAILEDLRGYLEKNLPKEESKNENFKLAIATILYKKDFDKDTILIFKDDLEKLFGLKISSEEDIKKITSLLGKYYKQKIEKSNIKLRELDRIIGLNQERYDRLLSEYTYLQDRVLNINNKITNDILKEILTFDKELEKIVEDNHLSYVNVAYKHSINHTITDIKQVTENISKYPDLYEVKRALDNVSAKLALVKKSDYKRIDNILYNLKLLLKELDKNVEILQEKNRKVALIKQENEFLEIEKELTQGELEKQEENIKPFTRYGQLKIFISDLEKDIEKIEGAKSFNNFLELTYPLSNKFREFATSYIIDFGRDNLIMNVEQTADKLKWLNDFKIFYEKFNLFSINLNLVTERSDSLIYAIDKKWKEVFEESFKGEKSYLSEVDDLYNLSKTDFVNMVSSNLNIVSKKAGELMDNMPYREIKGYLRKIDNEIFRIDQIWKQKTKHYFLRWVRNSIIVSGVSAIITTFICALAAYPFSRMRFWGRRYGILTLLLIQMFPSAVYMIAIYSLLNLLGKFIPFLGLDTLSGLTFVYLGNIAYNMFLIKGYYDTIPDSLEESAMIDGATRFQTFYKIILPLARPILTVVVILTFMNVFNEFIFARIILQDAQKYTYAIGLWTFSSGPYMTEWGLFTAAALLGMLPMTILFLSLQKYIVSGLTKGAVKG</sequence>
<dbReference type="GO" id="GO:0015423">
    <property type="term" value="F:ABC-type maltose transporter activity"/>
    <property type="evidence" value="ECO:0007669"/>
    <property type="project" value="TreeGrafter"/>
</dbReference>
<dbReference type="AlphaFoldDB" id="A0A7C3RIX3"/>
<dbReference type="InterPro" id="IPR035906">
    <property type="entry name" value="MetI-like_sf"/>
</dbReference>
<keyword evidence="12" id="KW-0175">Coiled coil</keyword>
<reference evidence="14" key="1">
    <citation type="journal article" date="2020" name="mSystems">
        <title>Genome- and Community-Level Interaction Insights into Carbon Utilization and Element Cycling Functions of Hydrothermarchaeota in Hydrothermal Sediment.</title>
        <authorList>
            <person name="Zhou Z."/>
            <person name="Liu Y."/>
            <person name="Xu W."/>
            <person name="Pan J."/>
            <person name="Luo Z.H."/>
            <person name="Li M."/>
        </authorList>
    </citation>
    <scope>NUCLEOTIDE SEQUENCE [LARGE SCALE GENOMIC DNA]</scope>
    <source>
        <strain evidence="14">SpSt-81</strain>
    </source>
</reference>
<feature type="transmembrane region" description="Helical" evidence="11">
    <location>
        <begin position="586"/>
        <end position="610"/>
    </location>
</feature>
<keyword evidence="6" id="KW-0762">Sugar transport</keyword>
<evidence type="ECO:0000313" key="14">
    <source>
        <dbReference type="EMBL" id="HFX13918.1"/>
    </source>
</evidence>
<feature type="domain" description="ABC transmembrane type-1" evidence="13">
    <location>
        <begin position="587"/>
        <end position="784"/>
    </location>
</feature>
<evidence type="ECO:0000256" key="12">
    <source>
        <dbReference type="SAM" id="Coils"/>
    </source>
</evidence>
<dbReference type="InterPro" id="IPR000515">
    <property type="entry name" value="MetI-like"/>
</dbReference>
<dbReference type="Gene3D" id="1.10.3720.10">
    <property type="entry name" value="MetI-like"/>
    <property type="match status" value="1"/>
</dbReference>
<feature type="coiled-coil region" evidence="12">
    <location>
        <begin position="341"/>
        <end position="392"/>
    </location>
</feature>
<evidence type="ECO:0000256" key="1">
    <source>
        <dbReference type="ARBA" id="ARBA00002264"/>
    </source>
</evidence>
<evidence type="ECO:0000256" key="11">
    <source>
        <dbReference type="RuleBase" id="RU363032"/>
    </source>
</evidence>
<dbReference type="PANTHER" id="PTHR32243">
    <property type="entry name" value="MALTOSE TRANSPORT SYSTEM PERMEASE-RELATED"/>
    <property type="match status" value="1"/>
</dbReference>
<dbReference type="Pfam" id="PF00528">
    <property type="entry name" value="BPD_transp_1"/>
    <property type="match status" value="1"/>
</dbReference>
<proteinExistence type="inferred from homology"/>